<accession>A0ABU2XTU2</accession>
<dbReference type="Pfam" id="PF21806">
    <property type="entry name" value="DUF6879"/>
    <property type="match status" value="1"/>
</dbReference>
<sequence length="207" mass="24739">MLGLDSLRLDTSRGAPLDLDSYRRDFRQRQWTIDGQDSWKLERCQHFREPGFASWEAFDRGDWHGALRLIQEERDYLREFSEENERRGITLFRVRVVQEPLTPYLQWELHLLRLRAECGERIRVVSPERVRFLEKEAPLPELLTLGERAVYEIRYTQQGVLDGAIHYSDTETTDRCRAFIRDLYDSGEDLIPYFDENTRHLPPPHME</sequence>
<reference evidence="2" key="1">
    <citation type="submission" date="2024-05" db="EMBL/GenBank/DDBJ databases">
        <title>30 novel species of actinomycetes from the DSMZ collection.</title>
        <authorList>
            <person name="Nouioui I."/>
        </authorList>
    </citation>
    <scope>NUCLEOTIDE SEQUENCE</scope>
    <source>
        <strain evidence="2">DSM 41529</strain>
    </source>
</reference>
<name>A0ABU2XTU2_9ACTN</name>
<comment type="caution">
    <text evidence="2">The sequence shown here is derived from an EMBL/GenBank/DDBJ whole genome shotgun (WGS) entry which is preliminary data.</text>
</comment>
<dbReference type="RefSeq" id="WP_311729446.1">
    <property type="nucleotide sequence ID" value="NZ_JAVRFD010000029.1"/>
</dbReference>
<feature type="domain" description="DUF6879" evidence="1">
    <location>
        <begin position="36"/>
        <end position="194"/>
    </location>
</feature>
<evidence type="ECO:0000313" key="3">
    <source>
        <dbReference type="Proteomes" id="UP001180754"/>
    </source>
</evidence>
<dbReference type="InterPro" id="IPR049244">
    <property type="entry name" value="DUF6879"/>
</dbReference>
<gene>
    <name evidence="2" type="ORF">RND15_40360</name>
</gene>
<proteinExistence type="predicted"/>
<evidence type="ECO:0000259" key="1">
    <source>
        <dbReference type="Pfam" id="PF21806"/>
    </source>
</evidence>
<protein>
    <recommendedName>
        <fullName evidence="1">DUF6879 domain-containing protein</fullName>
    </recommendedName>
</protein>
<organism evidence="2 3">
    <name type="scientific">Streptomyces lonegramiae</name>
    <dbReference type="NCBI Taxonomy" id="3075524"/>
    <lineage>
        <taxon>Bacteria</taxon>
        <taxon>Bacillati</taxon>
        <taxon>Actinomycetota</taxon>
        <taxon>Actinomycetes</taxon>
        <taxon>Kitasatosporales</taxon>
        <taxon>Streptomycetaceae</taxon>
        <taxon>Streptomyces</taxon>
    </lineage>
</organism>
<dbReference type="Proteomes" id="UP001180754">
    <property type="component" value="Unassembled WGS sequence"/>
</dbReference>
<dbReference type="EMBL" id="JAVRFD010000029">
    <property type="protein sequence ID" value="MDT0548882.1"/>
    <property type="molecule type" value="Genomic_DNA"/>
</dbReference>
<keyword evidence="3" id="KW-1185">Reference proteome</keyword>
<evidence type="ECO:0000313" key="2">
    <source>
        <dbReference type="EMBL" id="MDT0548882.1"/>
    </source>
</evidence>